<dbReference type="AlphaFoldDB" id="A0A9X1NDX6"/>
<evidence type="ECO:0000313" key="3">
    <source>
        <dbReference type="Proteomes" id="UP001138997"/>
    </source>
</evidence>
<feature type="domain" description="Carrier" evidence="1">
    <location>
        <begin position="1"/>
        <end position="78"/>
    </location>
</feature>
<reference evidence="2" key="1">
    <citation type="submission" date="2021-11" db="EMBL/GenBank/DDBJ databases">
        <title>Streptomyces corallinus and Kineosporia corallina sp. nov., two new coral-derived marine actinobacteria.</title>
        <authorList>
            <person name="Buangrab K."/>
            <person name="Sutthacheep M."/>
            <person name="Yeemin T."/>
            <person name="Harunari E."/>
            <person name="Igarashi Y."/>
            <person name="Sripreechasak P."/>
            <person name="Kanchanasin P."/>
            <person name="Tanasupawat S."/>
            <person name="Phongsopitanun W."/>
        </authorList>
    </citation>
    <scope>NUCLEOTIDE SEQUENCE</scope>
    <source>
        <strain evidence="2">JCM 31032</strain>
    </source>
</reference>
<protein>
    <submittedName>
        <fullName evidence="2">Phosphopantetheine-binding protein</fullName>
    </submittedName>
</protein>
<dbReference type="Proteomes" id="UP001138997">
    <property type="component" value="Unassembled WGS sequence"/>
</dbReference>
<gene>
    <name evidence="2" type="ORF">LR394_13975</name>
</gene>
<sequence>MNNDQILGEIARQIRILMPGLQGQIRMETVFEELGMDSLTRVDLLSAAEMSFGIEVPDDEVGSLVRVQDLVDFVMYSQAAA</sequence>
<name>A0A9X1NDX6_9ACTN</name>
<dbReference type="RefSeq" id="WP_231441790.1">
    <property type="nucleotide sequence ID" value="NZ_JAJOMB010000006.1"/>
</dbReference>
<proteinExistence type="predicted"/>
<evidence type="ECO:0000259" key="1">
    <source>
        <dbReference type="PROSITE" id="PS50075"/>
    </source>
</evidence>
<accession>A0A9X1NDX6</accession>
<dbReference type="InterPro" id="IPR036736">
    <property type="entry name" value="ACP-like_sf"/>
</dbReference>
<keyword evidence="3" id="KW-1185">Reference proteome</keyword>
<dbReference type="EMBL" id="JAJOMB010000006">
    <property type="protein sequence ID" value="MCD5312015.1"/>
    <property type="molecule type" value="Genomic_DNA"/>
</dbReference>
<dbReference type="Pfam" id="PF00550">
    <property type="entry name" value="PP-binding"/>
    <property type="match status" value="1"/>
</dbReference>
<dbReference type="Gene3D" id="1.10.1200.10">
    <property type="entry name" value="ACP-like"/>
    <property type="match status" value="1"/>
</dbReference>
<evidence type="ECO:0000313" key="2">
    <source>
        <dbReference type="EMBL" id="MCD5312015.1"/>
    </source>
</evidence>
<dbReference type="InterPro" id="IPR009081">
    <property type="entry name" value="PP-bd_ACP"/>
</dbReference>
<organism evidence="2 3">
    <name type="scientific">Kineosporia babensis</name>
    <dbReference type="NCBI Taxonomy" id="499548"/>
    <lineage>
        <taxon>Bacteria</taxon>
        <taxon>Bacillati</taxon>
        <taxon>Actinomycetota</taxon>
        <taxon>Actinomycetes</taxon>
        <taxon>Kineosporiales</taxon>
        <taxon>Kineosporiaceae</taxon>
        <taxon>Kineosporia</taxon>
    </lineage>
</organism>
<dbReference type="PROSITE" id="PS50075">
    <property type="entry name" value="CARRIER"/>
    <property type="match status" value="1"/>
</dbReference>
<comment type="caution">
    <text evidence="2">The sequence shown here is derived from an EMBL/GenBank/DDBJ whole genome shotgun (WGS) entry which is preliminary data.</text>
</comment>
<dbReference type="SUPFAM" id="SSF47336">
    <property type="entry name" value="ACP-like"/>
    <property type="match status" value="1"/>
</dbReference>